<dbReference type="InterPro" id="IPR024567">
    <property type="entry name" value="RNase_HII/HIII_dom"/>
</dbReference>
<dbReference type="InterPro" id="IPR001352">
    <property type="entry name" value="RNase_HII/HIII"/>
</dbReference>
<feature type="binding site" evidence="14 15">
    <location>
        <position position="180"/>
    </location>
    <ligand>
        <name>a divalent metal cation</name>
        <dbReference type="ChEBI" id="CHEBI:60240"/>
    </ligand>
</feature>
<evidence type="ECO:0000256" key="9">
    <source>
        <dbReference type="ARBA" id="ARBA00022722"/>
    </source>
</evidence>
<dbReference type="SUPFAM" id="SSF53098">
    <property type="entry name" value="Ribonuclease H-like"/>
    <property type="match status" value="1"/>
</dbReference>
<comment type="cofactor">
    <cofactor evidence="14 15">
        <name>Mn(2+)</name>
        <dbReference type="ChEBI" id="CHEBI:29035"/>
    </cofactor>
    <cofactor evidence="14 15">
        <name>Mg(2+)</name>
        <dbReference type="ChEBI" id="CHEBI:18420"/>
    </cofactor>
    <text evidence="14 15">Manganese or magnesium. Binds 1 divalent metal ion per monomer in the absence of substrate. May bind a second metal ion after substrate binding.</text>
</comment>
<dbReference type="FunFam" id="3.30.420.10:FF:000006">
    <property type="entry name" value="Ribonuclease HII"/>
    <property type="match status" value="1"/>
</dbReference>
<dbReference type="EMBL" id="RAVZ01000038">
    <property type="protein sequence ID" value="RKG91834.1"/>
    <property type="molecule type" value="Genomic_DNA"/>
</dbReference>
<evidence type="ECO:0000256" key="5">
    <source>
        <dbReference type="ARBA" id="ARBA00007383"/>
    </source>
</evidence>
<dbReference type="GO" id="GO:0032299">
    <property type="term" value="C:ribonuclease H2 complex"/>
    <property type="evidence" value="ECO:0007669"/>
    <property type="project" value="TreeGrafter"/>
</dbReference>
<comment type="catalytic activity">
    <reaction evidence="1 14 15 16">
        <text>Endonucleolytic cleavage to 5'-phosphomonoester.</text>
        <dbReference type="EC" id="3.1.26.4"/>
    </reaction>
</comment>
<dbReference type="Proteomes" id="UP000268094">
    <property type="component" value="Unassembled WGS sequence"/>
</dbReference>
<evidence type="ECO:0000313" key="18">
    <source>
        <dbReference type="EMBL" id="RKG91834.1"/>
    </source>
</evidence>
<evidence type="ECO:0000256" key="7">
    <source>
        <dbReference type="ARBA" id="ARBA00019179"/>
    </source>
</evidence>
<dbReference type="Gene3D" id="3.30.420.10">
    <property type="entry name" value="Ribonuclease H-like superfamily/Ribonuclease H"/>
    <property type="match status" value="1"/>
</dbReference>
<gene>
    <name evidence="14" type="primary">rnhB</name>
    <name evidence="18" type="ORF">D7V88_08350</name>
</gene>
<reference evidence="19" key="1">
    <citation type="submission" date="2018-09" db="EMBL/GenBank/DDBJ databases">
        <authorList>
            <person name="Livingstone P.G."/>
            <person name="Whitworth D.E."/>
        </authorList>
    </citation>
    <scope>NUCLEOTIDE SEQUENCE [LARGE SCALE GENOMIC DNA]</scope>
    <source>
        <strain evidence="19">CA054A</strain>
    </source>
</reference>
<evidence type="ECO:0000256" key="8">
    <source>
        <dbReference type="ARBA" id="ARBA00022490"/>
    </source>
</evidence>
<keyword evidence="9 14" id="KW-0540">Nuclease</keyword>
<feature type="binding site" evidence="14 15">
    <location>
        <position position="87"/>
    </location>
    <ligand>
        <name>a divalent metal cation</name>
        <dbReference type="ChEBI" id="CHEBI:60240"/>
    </ligand>
</feature>
<proteinExistence type="inferred from homology"/>
<comment type="function">
    <text evidence="3 14 16">Endonuclease that specifically degrades the RNA of RNA-DNA hybrids.</text>
</comment>
<dbReference type="InterPro" id="IPR012337">
    <property type="entry name" value="RNaseH-like_sf"/>
</dbReference>
<evidence type="ECO:0000256" key="16">
    <source>
        <dbReference type="RuleBase" id="RU003515"/>
    </source>
</evidence>
<keyword evidence="12 14" id="KW-0378">Hydrolase</keyword>
<dbReference type="RefSeq" id="WP_120540077.1">
    <property type="nucleotide sequence ID" value="NZ_RAVZ01000038.1"/>
</dbReference>
<evidence type="ECO:0000259" key="17">
    <source>
        <dbReference type="PROSITE" id="PS51975"/>
    </source>
</evidence>
<dbReference type="InterPro" id="IPR036397">
    <property type="entry name" value="RNaseH_sf"/>
</dbReference>
<dbReference type="GO" id="GO:0006298">
    <property type="term" value="P:mismatch repair"/>
    <property type="evidence" value="ECO:0007669"/>
    <property type="project" value="TreeGrafter"/>
</dbReference>
<dbReference type="AlphaFoldDB" id="A0A3A8JHN7"/>
<evidence type="ECO:0000256" key="6">
    <source>
        <dbReference type="ARBA" id="ARBA00012180"/>
    </source>
</evidence>
<dbReference type="GO" id="GO:0005737">
    <property type="term" value="C:cytoplasm"/>
    <property type="evidence" value="ECO:0007669"/>
    <property type="project" value="UniProtKB-SubCell"/>
</dbReference>
<dbReference type="PANTHER" id="PTHR10954:SF18">
    <property type="entry name" value="RIBONUCLEASE HII"/>
    <property type="match status" value="1"/>
</dbReference>
<evidence type="ECO:0000313" key="19">
    <source>
        <dbReference type="Proteomes" id="UP000268094"/>
    </source>
</evidence>
<feature type="binding site" evidence="14 15">
    <location>
        <position position="88"/>
    </location>
    <ligand>
        <name>a divalent metal cation</name>
        <dbReference type="ChEBI" id="CHEBI:60240"/>
    </ligand>
</feature>
<dbReference type="NCBIfam" id="NF000594">
    <property type="entry name" value="PRK00015.1-1"/>
    <property type="match status" value="1"/>
</dbReference>
<keyword evidence="8 14" id="KW-0963">Cytoplasm</keyword>
<keyword evidence="13 14" id="KW-0464">Manganese</keyword>
<feature type="domain" description="RNase H type-2" evidence="17">
    <location>
        <begin position="81"/>
        <end position="271"/>
    </location>
</feature>
<organism evidence="18 19">
    <name type="scientific">Corallococcus terminator</name>
    <dbReference type="NCBI Taxonomy" id="2316733"/>
    <lineage>
        <taxon>Bacteria</taxon>
        <taxon>Pseudomonadati</taxon>
        <taxon>Myxococcota</taxon>
        <taxon>Myxococcia</taxon>
        <taxon>Myxococcales</taxon>
        <taxon>Cystobacterineae</taxon>
        <taxon>Myxococcaceae</taxon>
        <taxon>Corallococcus</taxon>
    </lineage>
</organism>
<comment type="caution">
    <text evidence="18">The sequence shown here is derived from an EMBL/GenBank/DDBJ whole genome shotgun (WGS) entry which is preliminary data.</text>
</comment>
<comment type="similarity">
    <text evidence="5 14 16">Belongs to the RNase HII family.</text>
</comment>
<dbReference type="GO" id="GO:0030145">
    <property type="term" value="F:manganese ion binding"/>
    <property type="evidence" value="ECO:0007669"/>
    <property type="project" value="UniProtKB-UniRule"/>
</dbReference>
<evidence type="ECO:0000256" key="1">
    <source>
        <dbReference type="ARBA" id="ARBA00000077"/>
    </source>
</evidence>
<keyword evidence="11 14" id="KW-0255">Endonuclease</keyword>
<dbReference type="EC" id="3.1.26.4" evidence="6 14"/>
<dbReference type="PROSITE" id="PS51975">
    <property type="entry name" value="RNASE_H_2"/>
    <property type="match status" value="1"/>
</dbReference>
<evidence type="ECO:0000256" key="4">
    <source>
        <dbReference type="ARBA" id="ARBA00004496"/>
    </source>
</evidence>
<dbReference type="GO" id="GO:0003723">
    <property type="term" value="F:RNA binding"/>
    <property type="evidence" value="ECO:0007669"/>
    <property type="project" value="UniProtKB-UniRule"/>
</dbReference>
<dbReference type="GO" id="GO:0004523">
    <property type="term" value="F:RNA-DNA hybrid ribonuclease activity"/>
    <property type="evidence" value="ECO:0007669"/>
    <property type="project" value="UniProtKB-UniRule"/>
</dbReference>
<evidence type="ECO:0000256" key="12">
    <source>
        <dbReference type="ARBA" id="ARBA00022801"/>
    </source>
</evidence>
<dbReference type="GO" id="GO:0043137">
    <property type="term" value="P:DNA replication, removal of RNA primer"/>
    <property type="evidence" value="ECO:0007669"/>
    <property type="project" value="TreeGrafter"/>
</dbReference>
<dbReference type="PANTHER" id="PTHR10954">
    <property type="entry name" value="RIBONUCLEASE H2 SUBUNIT A"/>
    <property type="match status" value="1"/>
</dbReference>
<evidence type="ECO:0000256" key="10">
    <source>
        <dbReference type="ARBA" id="ARBA00022723"/>
    </source>
</evidence>
<evidence type="ECO:0000256" key="13">
    <source>
        <dbReference type="ARBA" id="ARBA00023211"/>
    </source>
</evidence>
<dbReference type="HAMAP" id="MF_00052_B">
    <property type="entry name" value="RNase_HII_B"/>
    <property type="match status" value="1"/>
</dbReference>
<keyword evidence="10 14" id="KW-0479">Metal-binding</keyword>
<dbReference type="CDD" id="cd07182">
    <property type="entry name" value="RNase_HII_bacteria_HII_like"/>
    <property type="match status" value="1"/>
</dbReference>
<sequence>MPADSVEVLLQCSVTELTGRFITQAQSVPQGLLEALEADPRQGAQGLARKLRSRQEKNRAEGQRLRHLLKFETELWEQGLLKVAGVDEAGMAPLAGPVVAAAAILPRGYRLRGLDDSKKILDPDKREALAEALKRDVVAWAVGQAEVEEIDRLNIYHAGLLAMRRAVEGLGMTPDYVLVDARTIPQCPSPQRGIIKGDSLSLSIAAASVLAKTTRDRHMAELDARYPGYGLAAHKGYPTAQHVAAIQAKGVLPIHRRSFGPVREALGLEQPSGPVPMQADLFAATPDQVAKR</sequence>
<protein>
    <recommendedName>
        <fullName evidence="7 14">Ribonuclease HII</fullName>
        <shortName evidence="14">RNase HII</shortName>
        <ecNumber evidence="6 14">3.1.26.4</ecNumber>
    </recommendedName>
</protein>
<comment type="cofactor">
    <cofactor evidence="2">
        <name>Mg(2+)</name>
        <dbReference type="ChEBI" id="CHEBI:18420"/>
    </cofactor>
</comment>
<name>A0A3A8JHN7_9BACT</name>
<evidence type="ECO:0000256" key="2">
    <source>
        <dbReference type="ARBA" id="ARBA00001946"/>
    </source>
</evidence>
<evidence type="ECO:0000256" key="3">
    <source>
        <dbReference type="ARBA" id="ARBA00004065"/>
    </source>
</evidence>
<keyword evidence="19" id="KW-1185">Reference proteome</keyword>
<dbReference type="Pfam" id="PF01351">
    <property type="entry name" value="RNase_HII"/>
    <property type="match status" value="1"/>
</dbReference>
<dbReference type="NCBIfam" id="NF000595">
    <property type="entry name" value="PRK00015.1-3"/>
    <property type="match status" value="1"/>
</dbReference>
<evidence type="ECO:0000256" key="11">
    <source>
        <dbReference type="ARBA" id="ARBA00022759"/>
    </source>
</evidence>
<accession>A0A3A8JHN7</accession>
<dbReference type="OrthoDB" id="9803420at2"/>
<evidence type="ECO:0000256" key="15">
    <source>
        <dbReference type="PROSITE-ProRule" id="PRU01319"/>
    </source>
</evidence>
<dbReference type="InterPro" id="IPR022898">
    <property type="entry name" value="RNase_HII"/>
</dbReference>
<evidence type="ECO:0000256" key="14">
    <source>
        <dbReference type="HAMAP-Rule" id="MF_00052"/>
    </source>
</evidence>
<comment type="subcellular location">
    <subcellularLocation>
        <location evidence="4 14">Cytoplasm</location>
    </subcellularLocation>
</comment>